<evidence type="ECO:0000313" key="3">
    <source>
        <dbReference type="Proteomes" id="UP001589867"/>
    </source>
</evidence>
<evidence type="ECO:0000313" key="2">
    <source>
        <dbReference type="EMBL" id="MFC0528419.1"/>
    </source>
</evidence>
<accession>A0ABV6M1P2</accession>
<gene>
    <name evidence="2" type="ORF">ACFFIA_12180</name>
</gene>
<name>A0ABV6M1P2_9ACTN</name>
<reference evidence="2 3" key="1">
    <citation type="submission" date="2024-09" db="EMBL/GenBank/DDBJ databases">
        <authorList>
            <person name="Sun Q."/>
            <person name="Mori K."/>
        </authorList>
    </citation>
    <scope>NUCLEOTIDE SEQUENCE [LARGE SCALE GENOMIC DNA]</scope>
    <source>
        <strain evidence="2 3">TBRC 3947</strain>
    </source>
</reference>
<comment type="caution">
    <text evidence="2">The sequence shown here is derived from an EMBL/GenBank/DDBJ whole genome shotgun (WGS) entry which is preliminary data.</text>
</comment>
<organism evidence="2 3">
    <name type="scientific">Phytohabitans kaempferiae</name>
    <dbReference type="NCBI Taxonomy" id="1620943"/>
    <lineage>
        <taxon>Bacteria</taxon>
        <taxon>Bacillati</taxon>
        <taxon>Actinomycetota</taxon>
        <taxon>Actinomycetes</taxon>
        <taxon>Micromonosporales</taxon>
        <taxon>Micromonosporaceae</taxon>
    </lineage>
</organism>
<evidence type="ECO:0000256" key="1">
    <source>
        <dbReference type="SAM" id="Phobius"/>
    </source>
</evidence>
<keyword evidence="3" id="KW-1185">Reference proteome</keyword>
<protein>
    <submittedName>
        <fullName evidence="2">Uncharacterized protein</fullName>
    </submittedName>
</protein>
<dbReference type="EMBL" id="JBHLUH010000013">
    <property type="protein sequence ID" value="MFC0528419.1"/>
    <property type="molecule type" value="Genomic_DNA"/>
</dbReference>
<proteinExistence type="predicted"/>
<keyword evidence="1" id="KW-1133">Transmembrane helix</keyword>
<dbReference type="RefSeq" id="WP_377249947.1">
    <property type="nucleotide sequence ID" value="NZ_JBHLUH010000013.1"/>
</dbReference>
<keyword evidence="1" id="KW-0472">Membrane</keyword>
<dbReference type="Proteomes" id="UP001589867">
    <property type="component" value="Unassembled WGS sequence"/>
</dbReference>
<feature type="transmembrane region" description="Helical" evidence="1">
    <location>
        <begin position="16"/>
        <end position="40"/>
    </location>
</feature>
<keyword evidence="1" id="KW-0812">Transmembrane</keyword>
<sequence length="41" mass="4307">MFGGRRRAPGTQPNSFFWFLWLGAAALAAGTVTLGLGLLLA</sequence>